<protein>
    <recommendedName>
        <fullName evidence="9">Circularin A/uberolysin family circular bacteriocin</fullName>
    </recommendedName>
</protein>
<dbReference type="InterPro" id="IPR009086">
    <property type="entry name" value="Bacteriocin_AS48"/>
</dbReference>
<evidence type="ECO:0000256" key="1">
    <source>
        <dbReference type="ARBA" id="ARBA00004613"/>
    </source>
</evidence>
<name>A0A5C0WGP0_BACIA</name>
<comment type="subcellular location">
    <subcellularLocation>
        <location evidence="1">Secreted</location>
    </subcellularLocation>
</comment>
<accession>A0A5C0WGP0</accession>
<evidence type="ECO:0000256" key="4">
    <source>
        <dbReference type="ARBA" id="ARBA00023022"/>
    </source>
</evidence>
<dbReference type="Proteomes" id="UP000325032">
    <property type="component" value="Chromosome"/>
</dbReference>
<dbReference type="NCBIfam" id="TIGR03651">
    <property type="entry name" value="circ_ocin_uber"/>
    <property type="match status" value="1"/>
</dbReference>
<keyword evidence="6" id="KW-0812">Transmembrane</keyword>
<evidence type="ECO:0000256" key="5">
    <source>
        <dbReference type="ARBA" id="ARBA00023048"/>
    </source>
</evidence>
<evidence type="ECO:0008006" key="9">
    <source>
        <dbReference type="Google" id="ProtNLM"/>
    </source>
</evidence>
<keyword evidence="6" id="KW-1133">Transmembrane helix</keyword>
<dbReference type="GO" id="GO:0042742">
    <property type="term" value="P:defense response to bacterium"/>
    <property type="evidence" value="ECO:0007669"/>
    <property type="project" value="UniProtKB-KW"/>
</dbReference>
<dbReference type="InterPro" id="IPR020038">
    <property type="entry name" value="Circ_bacteriocin"/>
</dbReference>
<dbReference type="RefSeq" id="WP_025093875.1">
    <property type="nucleotide sequence ID" value="NZ_BSBF01000002.1"/>
</dbReference>
<keyword evidence="4" id="KW-0044">Antibiotic</keyword>
<reference evidence="7 8" key="1">
    <citation type="journal article" date="2018" name="Plant Biotechnol. Rep.">
        <title>Diversity and antifungal activity of endophytic bacteria associated with Panax ginseng seedlings.</title>
        <authorList>
            <person name="Park J.M."/>
            <person name="Hong C.E."/>
            <person name="Jo S.H."/>
        </authorList>
    </citation>
    <scope>NUCLEOTIDE SEQUENCE [LARGE SCALE GENOMIC DNA]</scope>
    <source>
        <strain evidence="7 8">PgKB20</strain>
    </source>
</reference>
<dbReference type="AlphaFoldDB" id="A0A5C0WGP0"/>
<dbReference type="GO" id="GO:0031640">
    <property type="term" value="P:killing of cells of another organism"/>
    <property type="evidence" value="ECO:0007669"/>
    <property type="project" value="UniProtKB-KW"/>
</dbReference>
<dbReference type="Pfam" id="PF09221">
    <property type="entry name" value="Bacteriocin_IId"/>
    <property type="match status" value="1"/>
</dbReference>
<dbReference type="EMBL" id="CP043404">
    <property type="protein sequence ID" value="QEK63682.1"/>
    <property type="molecule type" value="Genomic_DNA"/>
</dbReference>
<sequence length="96" mass="9558">MTKATDSKFYALLSLSLLAVTLVALVIGNGSLIAANLGVSTATAATVVNFLDTWSSVATVITIVGVFTGVGTISSGVAATILAILKKQGKAKAAAF</sequence>
<keyword evidence="8" id="KW-1185">Reference proteome</keyword>
<keyword evidence="3" id="KW-0929">Antimicrobial</keyword>
<evidence type="ECO:0000313" key="7">
    <source>
        <dbReference type="EMBL" id="QEK63682.1"/>
    </source>
</evidence>
<proteinExistence type="predicted"/>
<keyword evidence="2" id="KW-0964">Secreted</keyword>
<dbReference type="GeneID" id="61768697"/>
<keyword evidence="6" id="KW-0472">Membrane</keyword>
<dbReference type="SMR" id="A0A5C0WGP0"/>
<feature type="transmembrane region" description="Helical" evidence="6">
    <location>
        <begin position="60"/>
        <end position="85"/>
    </location>
</feature>
<gene>
    <name evidence="7" type="ORF">FX981_01923</name>
</gene>
<dbReference type="Gene3D" id="1.20.225.10">
    <property type="entry name" value="Bacteriocin AS-48"/>
    <property type="match status" value="1"/>
</dbReference>
<evidence type="ECO:0000256" key="2">
    <source>
        <dbReference type="ARBA" id="ARBA00022525"/>
    </source>
</evidence>
<keyword evidence="5" id="KW-0078">Bacteriocin</keyword>
<evidence type="ECO:0000313" key="8">
    <source>
        <dbReference type="Proteomes" id="UP000325032"/>
    </source>
</evidence>
<evidence type="ECO:0000256" key="6">
    <source>
        <dbReference type="SAM" id="Phobius"/>
    </source>
</evidence>
<organism evidence="7 8">
    <name type="scientific">Bacillus safensis</name>
    <dbReference type="NCBI Taxonomy" id="561879"/>
    <lineage>
        <taxon>Bacteria</taxon>
        <taxon>Bacillati</taxon>
        <taxon>Bacillota</taxon>
        <taxon>Bacilli</taxon>
        <taxon>Bacillales</taxon>
        <taxon>Bacillaceae</taxon>
        <taxon>Bacillus</taxon>
    </lineage>
</organism>
<evidence type="ECO:0000256" key="3">
    <source>
        <dbReference type="ARBA" id="ARBA00022529"/>
    </source>
</evidence>
<dbReference type="GO" id="GO:0005576">
    <property type="term" value="C:extracellular region"/>
    <property type="evidence" value="ECO:0007669"/>
    <property type="project" value="UniProtKB-SubCell"/>
</dbReference>